<proteinExistence type="predicted"/>
<gene>
    <name evidence="1" type="ORF">D0Y65_044576</name>
</gene>
<accession>A0A445G0C8</accession>
<dbReference type="Gramene" id="XM_028354161.1">
    <property type="protein sequence ID" value="XP_028209962.1"/>
    <property type="gene ID" value="LOC114392908"/>
</dbReference>
<keyword evidence="2" id="KW-1185">Reference proteome</keyword>
<protein>
    <submittedName>
        <fullName evidence="1">Uncharacterized protein</fullName>
    </submittedName>
</protein>
<sequence length="130" mass="14878">MNYKSSVTATSIKTILLDRMAAPTPVAIGTRGTIGSLVRKEIEYFSKFELGSSQRPQPHFVNMVSRRGYSTSRPSFWVLLMTGKRRKRRGNNVFLPKMCSVAEVVESNKWNRVPGYSYRILKDDINNFQL</sequence>
<reference evidence="1 2" key="1">
    <citation type="submission" date="2018-09" db="EMBL/GenBank/DDBJ databases">
        <title>A high-quality reference genome of wild soybean provides a powerful tool to mine soybean genomes.</title>
        <authorList>
            <person name="Xie M."/>
            <person name="Chung C.Y.L."/>
            <person name="Li M.-W."/>
            <person name="Wong F.-L."/>
            <person name="Chan T.-F."/>
            <person name="Lam H.-M."/>
        </authorList>
    </citation>
    <scope>NUCLEOTIDE SEQUENCE [LARGE SCALE GENOMIC DNA]</scope>
    <source>
        <strain evidence="2">cv. W05</strain>
        <tissue evidence="1">Hypocotyl of etiolated seedlings</tissue>
    </source>
</reference>
<dbReference type="EMBL" id="QZWG01000017">
    <property type="protein sequence ID" value="RZB54689.1"/>
    <property type="molecule type" value="Genomic_DNA"/>
</dbReference>
<dbReference type="PANTHER" id="PTHR35131:SF4">
    <property type="match status" value="1"/>
</dbReference>
<name>A0A445G0C8_GLYSO</name>
<organism evidence="1 2">
    <name type="scientific">Glycine soja</name>
    <name type="common">Wild soybean</name>
    <dbReference type="NCBI Taxonomy" id="3848"/>
    <lineage>
        <taxon>Eukaryota</taxon>
        <taxon>Viridiplantae</taxon>
        <taxon>Streptophyta</taxon>
        <taxon>Embryophyta</taxon>
        <taxon>Tracheophyta</taxon>
        <taxon>Spermatophyta</taxon>
        <taxon>Magnoliopsida</taxon>
        <taxon>eudicotyledons</taxon>
        <taxon>Gunneridae</taxon>
        <taxon>Pentapetalae</taxon>
        <taxon>rosids</taxon>
        <taxon>fabids</taxon>
        <taxon>Fabales</taxon>
        <taxon>Fabaceae</taxon>
        <taxon>Papilionoideae</taxon>
        <taxon>50 kb inversion clade</taxon>
        <taxon>NPAAA clade</taxon>
        <taxon>indigoferoid/millettioid clade</taxon>
        <taxon>Phaseoleae</taxon>
        <taxon>Glycine</taxon>
        <taxon>Glycine subgen. Soja</taxon>
    </lineage>
</organism>
<dbReference type="Proteomes" id="UP000289340">
    <property type="component" value="Chromosome 17"/>
</dbReference>
<dbReference type="AlphaFoldDB" id="A0A445G0C8"/>
<evidence type="ECO:0000313" key="2">
    <source>
        <dbReference type="Proteomes" id="UP000289340"/>
    </source>
</evidence>
<comment type="caution">
    <text evidence="1">The sequence shown here is derived from an EMBL/GenBank/DDBJ whole genome shotgun (WGS) entry which is preliminary data.</text>
</comment>
<evidence type="ECO:0000313" key="1">
    <source>
        <dbReference type="EMBL" id="RZB54689.1"/>
    </source>
</evidence>
<dbReference type="PANTHER" id="PTHR35131">
    <property type="entry name" value="EXPRESSED PROTEIN"/>
    <property type="match status" value="1"/>
</dbReference>